<dbReference type="OrthoDB" id="9785326at2"/>
<comment type="similarity">
    <text evidence="1">Belongs to the MlaA family.</text>
</comment>
<evidence type="ECO:0000256" key="3">
    <source>
        <dbReference type="SAM" id="SignalP"/>
    </source>
</evidence>
<dbReference type="PANTHER" id="PTHR30035:SF3">
    <property type="entry name" value="INTERMEMBRANE PHOSPHOLIPID TRANSPORT SYSTEM LIPOPROTEIN MLAA"/>
    <property type="match status" value="1"/>
</dbReference>
<keyword evidence="2 3" id="KW-0732">Signal</keyword>
<name>A0A4Q0XLK9_9BACT</name>
<accession>A0A4Q0XLK9</accession>
<dbReference type="RefSeq" id="WP_128997186.1">
    <property type="nucleotide sequence ID" value="NZ_PDKN01000012.1"/>
</dbReference>
<gene>
    <name evidence="4" type="ORF">CRV04_12430</name>
</gene>
<organism evidence="4 5">
    <name type="scientific">Candidatus Marinarcus aquaticus</name>
    <dbReference type="NCBI Taxonomy" id="2044504"/>
    <lineage>
        <taxon>Bacteria</taxon>
        <taxon>Pseudomonadati</taxon>
        <taxon>Campylobacterota</taxon>
        <taxon>Epsilonproteobacteria</taxon>
        <taxon>Campylobacterales</taxon>
        <taxon>Arcobacteraceae</taxon>
        <taxon>Candidatus Marinarcus</taxon>
    </lineage>
</organism>
<dbReference type="InterPro" id="IPR007428">
    <property type="entry name" value="MlaA"/>
</dbReference>
<protein>
    <submittedName>
        <fullName evidence="4">ABC transporter</fullName>
    </submittedName>
</protein>
<dbReference type="EMBL" id="PDKN01000012">
    <property type="protein sequence ID" value="RXJ53759.1"/>
    <property type="molecule type" value="Genomic_DNA"/>
</dbReference>
<evidence type="ECO:0000256" key="1">
    <source>
        <dbReference type="ARBA" id="ARBA00010634"/>
    </source>
</evidence>
<feature type="signal peptide" evidence="3">
    <location>
        <begin position="1"/>
        <end position="21"/>
    </location>
</feature>
<evidence type="ECO:0000313" key="4">
    <source>
        <dbReference type="EMBL" id="RXJ53759.1"/>
    </source>
</evidence>
<dbReference type="GO" id="GO:0016020">
    <property type="term" value="C:membrane"/>
    <property type="evidence" value="ECO:0007669"/>
    <property type="project" value="InterPro"/>
</dbReference>
<keyword evidence="5" id="KW-1185">Reference proteome</keyword>
<comment type="caution">
    <text evidence="4">The sequence shown here is derived from an EMBL/GenBank/DDBJ whole genome shotgun (WGS) entry which is preliminary data.</text>
</comment>
<feature type="chain" id="PRO_5020550105" evidence="3">
    <location>
        <begin position="22"/>
        <end position="255"/>
    </location>
</feature>
<dbReference type="PANTHER" id="PTHR30035">
    <property type="entry name" value="LIPOPROTEIN VACJ-RELATED"/>
    <property type="match status" value="1"/>
</dbReference>
<dbReference type="GO" id="GO:0120010">
    <property type="term" value="P:intermembrane phospholipid transfer"/>
    <property type="evidence" value="ECO:0007669"/>
    <property type="project" value="TreeGrafter"/>
</dbReference>
<evidence type="ECO:0000313" key="5">
    <source>
        <dbReference type="Proteomes" id="UP000290657"/>
    </source>
</evidence>
<dbReference type="Pfam" id="PF04333">
    <property type="entry name" value="MlaA"/>
    <property type="match status" value="1"/>
</dbReference>
<reference evidence="4 5" key="1">
    <citation type="submission" date="2017-10" db="EMBL/GenBank/DDBJ databases">
        <title>Genomics of the genus Arcobacter.</title>
        <authorList>
            <person name="Perez-Cataluna A."/>
            <person name="Figueras M.J."/>
        </authorList>
    </citation>
    <scope>NUCLEOTIDE SEQUENCE [LARGE SCALE GENOMIC DNA]</scope>
    <source>
        <strain evidence="4 5">CECT 8987</strain>
    </source>
</reference>
<dbReference type="AlphaFoldDB" id="A0A4Q0XLK9"/>
<sequence length="255" mass="29067">MKRVVYIFLIFVTVLNASLLAQESITQSAHNQDEFMESFDAEYNEANDIFDPLSGYNSAMTTFNDSFYMNFVKPVSTVYADYVHENIRTGVDNVFNNLLFPVRFINNILQFKLVNASEELARFGINSTFGLLGIMDVAKDINLKPHKEDFGQTLGFYGVGSGFHVVLPFIGPSNMRDIVGLSIDNLANPLSSNMGYEPYQIPNHSSEQAAIIGVRMINHTSLHLNEYEKLKEYAVDLYPFLRDVYEQRRKNEIEQ</sequence>
<dbReference type="PRINTS" id="PR01805">
    <property type="entry name" value="VACJLIPOPROT"/>
</dbReference>
<evidence type="ECO:0000256" key="2">
    <source>
        <dbReference type="ARBA" id="ARBA00022729"/>
    </source>
</evidence>
<proteinExistence type="inferred from homology"/>
<dbReference type="Proteomes" id="UP000290657">
    <property type="component" value="Unassembled WGS sequence"/>
</dbReference>